<feature type="transmembrane region" description="Helical" evidence="17">
    <location>
        <begin position="184"/>
        <end position="205"/>
    </location>
</feature>
<geneLocation type="mitochondrion" evidence="19"/>
<evidence type="ECO:0000256" key="12">
    <source>
        <dbReference type="ARBA" id="ARBA00023027"/>
    </source>
</evidence>
<evidence type="ECO:0000256" key="7">
    <source>
        <dbReference type="ARBA" id="ARBA00022660"/>
    </source>
</evidence>
<evidence type="ECO:0000256" key="6">
    <source>
        <dbReference type="ARBA" id="ARBA00022448"/>
    </source>
</evidence>
<reference evidence="19" key="1">
    <citation type="journal article" date="2021" name="Life">
        <title>Mitogenomics and Evolutionary History of Rodent Whipworms (Trichuris spp.) Originating from Three Biogeographic Regions.</title>
        <authorList>
            <person name="Petruzela J."/>
            <person name="Ribas A."/>
            <person name="de Bellocq J.G."/>
        </authorList>
    </citation>
    <scope>NUCLEOTIDE SEQUENCE</scope>
</reference>
<organism evidence="19">
    <name type="scientific">Trichuris arvicolae</name>
    <dbReference type="NCBI Taxonomy" id="153940"/>
    <lineage>
        <taxon>Eukaryota</taxon>
        <taxon>Metazoa</taxon>
        <taxon>Ecdysozoa</taxon>
        <taxon>Nematoda</taxon>
        <taxon>Enoplea</taxon>
        <taxon>Dorylaimia</taxon>
        <taxon>Trichinellida</taxon>
        <taxon>Trichuridae</taxon>
        <taxon>Trichuris</taxon>
    </lineage>
</organism>
<evidence type="ECO:0000256" key="11">
    <source>
        <dbReference type="ARBA" id="ARBA00022989"/>
    </source>
</evidence>
<dbReference type="GO" id="GO:0042773">
    <property type="term" value="P:ATP synthesis coupled electron transport"/>
    <property type="evidence" value="ECO:0007669"/>
    <property type="project" value="InterPro"/>
</dbReference>
<dbReference type="InterPro" id="IPR003918">
    <property type="entry name" value="NADH_UbQ_OxRdtase"/>
</dbReference>
<feature type="domain" description="NADH:quinone oxidoreductase/Mrp antiporter transmembrane" evidence="18">
    <location>
        <begin position="84"/>
        <end position="354"/>
    </location>
</feature>
<feature type="transmembrane region" description="Helical" evidence="17">
    <location>
        <begin position="387"/>
        <end position="405"/>
    </location>
</feature>
<dbReference type="EMBL" id="MZ229684">
    <property type="protein sequence ID" value="QXJ80287.1"/>
    <property type="molecule type" value="Genomic_DNA"/>
</dbReference>
<keyword evidence="13 17" id="KW-0830">Ubiquinone</keyword>
<feature type="transmembrane region" description="Helical" evidence="17">
    <location>
        <begin position="155"/>
        <end position="177"/>
    </location>
</feature>
<evidence type="ECO:0000256" key="13">
    <source>
        <dbReference type="ARBA" id="ARBA00023075"/>
    </source>
</evidence>
<dbReference type="AlphaFoldDB" id="A0A8F5DPN2"/>
<dbReference type="GO" id="GO:0008137">
    <property type="term" value="F:NADH dehydrogenase (ubiquinone) activity"/>
    <property type="evidence" value="ECO:0007669"/>
    <property type="project" value="UniProtKB-UniRule"/>
</dbReference>
<dbReference type="GO" id="GO:0031966">
    <property type="term" value="C:mitochondrial membrane"/>
    <property type="evidence" value="ECO:0007669"/>
    <property type="project" value="UniProtKB-SubCell"/>
</dbReference>
<evidence type="ECO:0000256" key="15">
    <source>
        <dbReference type="ARBA" id="ARBA00023136"/>
    </source>
</evidence>
<evidence type="ECO:0000256" key="2">
    <source>
        <dbReference type="ARBA" id="ARBA00004225"/>
    </source>
</evidence>
<feature type="transmembrane region" description="Helical" evidence="17">
    <location>
        <begin position="346"/>
        <end position="366"/>
    </location>
</feature>
<evidence type="ECO:0000256" key="1">
    <source>
        <dbReference type="ARBA" id="ARBA00003257"/>
    </source>
</evidence>
<dbReference type="PANTHER" id="PTHR43507">
    <property type="entry name" value="NADH-UBIQUINONE OXIDOREDUCTASE CHAIN 4"/>
    <property type="match status" value="1"/>
</dbReference>
<dbReference type="PRINTS" id="PR01437">
    <property type="entry name" value="NUOXDRDTASE4"/>
</dbReference>
<keyword evidence="7 17" id="KW-0679">Respiratory chain</keyword>
<accession>A0A8F5DPN2</accession>
<comment type="similarity">
    <text evidence="3 17">Belongs to the complex I subunit 4 family.</text>
</comment>
<evidence type="ECO:0000256" key="8">
    <source>
        <dbReference type="ARBA" id="ARBA00022692"/>
    </source>
</evidence>
<evidence type="ECO:0000313" key="19">
    <source>
        <dbReference type="EMBL" id="QXJ80287.1"/>
    </source>
</evidence>
<comment type="subcellular location">
    <subcellularLocation>
        <location evidence="2 17">Mitochondrion membrane</location>
        <topology evidence="2 17">Multi-pass membrane protein</topology>
    </subcellularLocation>
</comment>
<keyword evidence="14 17" id="KW-0496">Mitochondrion</keyword>
<name>A0A8F5DPN2_9BILA</name>
<evidence type="ECO:0000256" key="10">
    <source>
        <dbReference type="ARBA" id="ARBA00022982"/>
    </source>
</evidence>
<dbReference type="Pfam" id="PF00361">
    <property type="entry name" value="Proton_antipo_M"/>
    <property type="match status" value="1"/>
</dbReference>
<dbReference type="GO" id="GO:0003954">
    <property type="term" value="F:NADH dehydrogenase activity"/>
    <property type="evidence" value="ECO:0007669"/>
    <property type="project" value="TreeGrafter"/>
</dbReference>
<feature type="transmembrane region" description="Helical" evidence="17">
    <location>
        <begin position="267"/>
        <end position="288"/>
    </location>
</feature>
<evidence type="ECO:0000256" key="14">
    <source>
        <dbReference type="ARBA" id="ARBA00023128"/>
    </source>
</evidence>
<evidence type="ECO:0000256" key="5">
    <source>
        <dbReference type="ARBA" id="ARBA00021006"/>
    </source>
</evidence>
<dbReference type="EC" id="7.1.1.2" evidence="4 17"/>
<keyword evidence="8 17" id="KW-0812">Transmembrane</keyword>
<keyword evidence="15 17" id="KW-0472">Membrane</keyword>
<dbReference type="GO" id="GO:0015990">
    <property type="term" value="P:electron transport coupled proton transport"/>
    <property type="evidence" value="ECO:0007669"/>
    <property type="project" value="TreeGrafter"/>
</dbReference>
<evidence type="ECO:0000256" key="4">
    <source>
        <dbReference type="ARBA" id="ARBA00012944"/>
    </source>
</evidence>
<feature type="transmembrane region" description="Helical" evidence="17">
    <location>
        <begin position="243"/>
        <end position="261"/>
    </location>
</feature>
<dbReference type="GO" id="GO:0048039">
    <property type="term" value="F:ubiquinone binding"/>
    <property type="evidence" value="ECO:0007669"/>
    <property type="project" value="TreeGrafter"/>
</dbReference>
<dbReference type="PANTHER" id="PTHR43507:SF20">
    <property type="entry name" value="NADH-UBIQUINONE OXIDOREDUCTASE CHAIN 4"/>
    <property type="match status" value="1"/>
</dbReference>
<keyword evidence="10 17" id="KW-0249">Electron transport</keyword>
<feature type="transmembrane region" description="Helical" evidence="17">
    <location>
        <begin position="12"/>
        <end position="34"/>
    </location>
</feature>
<evidence type="ECO:0000259" key="18">
    <source>
        <dbReference type="Pfam" id="PF00361"/>
    </source>
</evidence>
<feature type="transmembrane region" description="Helical" evidence="17">
    <location>
        <begin position="66"/>
        <end position="83"/>
    </location>
</feature>
<feature type="transmembrane region" description="Helical" evidence="17">
    <location>
        <begin position="217"/>
        <end position="236"/>
    </location>
</feature>
<evidence type="ECO:0000256" key="16">
    <source>
        <dbReference type="ARBA" id="ARBA00049551"/>
    </source>
</evidence>
<keyword evidence="11 17" id="KW-1133">Transmembrane helix</keyword>
<proteinExistence type="inferred from homology"/>
<comment type="function">
    <text evidence="17">Core subunit of the mitochondrial membrane respiratory chain NADH dehydrogenase (Complex I) which catalyzes electron transfer from NADH through the respiratory chain, using ubiquinone as an electron acceptor. Essential for the catalytic activity and assembly of complex I.</text>
</comment>
<evidence type="ECO:0000256" key="9">
    <source>
        <dbReference type="ARBA" id="ARBA00022967"/>
    </source>
</evidence>
<feature type="transmembrane region" description="Helical" evidence="17">
    <location>
        <begin position="300"/>
        <end position="323"/>
    </location>
</feature>
<comment type="catalytic activity">
    <reaction evidence="16 17">
        <text>a ubiquinone + NADH + 5 H(+)(in) = a ubiquinol + NAD(+) + 4 H(+)(out)</text>
        <dbReference type="Rhea" id="RHEA:29091"/>
        <dbReference type="Rhea" id="RHEA-COMP:9565"/>
        <dbReference type="Rhea" id="RHEA-COMP:9566"/>
        <dbReference type="ChEBI" id="CHEBI:15378"/>
        <dbReference type="ChEBI" id="CHEBI:16389"/>
        <dbReference type="ChEBI" id="CHEBI:17976"/>
        <dbReference type="ChEBI" id="CHEBI:57540"/>
        <dbReference type="ChEBI" id="CHEBI:57945"/>
        <dbReference type="EC" id="7.1.1.2"/>
    </reaction>
</comment>
<comment type="function">
    <text evidence="1">Core subunit of the mitochondrial membrane respiratory chain NADH dehydrogenase (Complex I) that is believed to belong to the minimal assembly required for catalysis. Complex I functions in the transfer of electrons from NADH to the respiratory chain. The immediate electron acceptor for the enzyme is believed to be ubiquinone.</text>
</comment>
<gene>
    <name evidence="19" type="primary">NAD4</name>
</gene>
<protein>
    <recommendedName>
        <fullName evidence="5 17">NADH-ubiquinone oxidoreductase chain 4</fullName>
        <ecNumber evidence="4 17">7.1.1.2</ecNumber>
    </recommendedName>
</protein>
<sequence length="411" mass="48709">MIKSYNCSFAMMTMCLLGYFWIVMGYCGSISMILNVENNLSFMMVFLTLLLFSSYYLFLHKENKNYTYLITIYLPLLMLFFSLNNLFLFYILFELSILPIFIMILGWGNQPERLLASNYLLMYTLLFSFPLLSLIIYLMIYYSNFWTCYLLANNMIWMLMMMPFFVKIPVYLFHLWLPKAHVEAPVIGSMILASILLKTGGYGLMKMSFLCNSQLSINFNWFCLLLVLSSSMLCMLQTDLKKYIAYSSVTHMTMIIVLMFTDYTNMLSGAIILMISHGVISNSLFYMVGLYSWNSLSRILYYQCNIMLSCSMLWFISLLILFLNNGMPPSINMLNEIMMYFNSTNLWFWNIFILWIIFMIMMYYPTWFMSNMNSSNMYNTGNYYMNILDYMLLLFLPFMMLLLWINSNIMM</sequence>
<keyword evidence="9" id="KW-1278">Translocase</keyword>
<evidence type="ECO:0000256" key="3">
    <source>
        <dbReference type="ARBA" id="ARBA00009025"/>
    </source>
</evidence>
<dbReference type="InterPro" id="IPR001750">
    <property type="entry name" value="ND/Mrp_TM"/>
</dbReference>
<keyword evidence="6 17" id="KW-0813">Transport</keyword>
<feature type="transmembrane region" description="Helical" evidence="17">
    <location>
        <begin position="40"/>
        <end position="59"/>
    </location>
</feature>
<feature type="transmembrane region" description="Helical" evidence="17">
    <location>
        <begin position="120"/>
        <end position="143"/>
    </location>
</feature>
<keyword evidence="12 17" id="KW-0520">NAD</keyword>
<evidence type="ECO:0000256" key="17">
    <source>
        <dbReference type="RuleBase" id="RU003297"/>
    </source>
</evidence>